<dbReference type="RefSeq" id="WP_062074634.1">
    <property type="nucleotide sequence ID" value="NZ_BBRC01000003.1"/>
</dbReference>
<sequence length="1325" mass="141273">MSDYISRALVGDALAEWRELLRSRSTVSPLRNLASTQAPIIDMEKAHPSGLASLFAGRPTLLSTLMRDRDAFHAAAWRGGLILDEAEDVMAATGVWTAALVVGTASWDDTEVPLLMRAVSLERARENDLTITLRHQVELNPVFAAALRERSGPADLAARAQSTLEGKEFDPRPIWAEVRELAPLFGELEVKERLLLGGFEDQEQQLLDDLDALDAVIGASDVIAAIAGDVDARTILMEPLPRWPAADRDPFGERGIGDLDDGAFAIVDMAALGRSFVVDAPPGSNAVGMVAALVADAAASGRTAAVVGGSDAALDAVDAELVEQGIGDIAITGVSSAWHADARARLLASLTFDTPEVGEDELRRLGDELLRARAEVADRYEALHRPRRPWGVSAFETVQAIVRLTASEPQPVTTARLGSDAVAAIAEHGLSHVASSLVERIHGVGTELPQDQVAAPAEDAVVPWWHRVVASAEQGLQLDEALAVVVRGLPGLRADAVSAAAATGVDDAPSLEVWREQVLLFTDVQRTLDTFTPAVYHRSLVDLVTATAPRGIEMEETLPRRTRRALARRAAELLRPGRTKEPLHDRLTAAANESERWRAQCSAGGWPVVPDDFAVYASRMAKVDEAWVVLEPFLFDAAGLETPDATPWSELLSALHDLAEDIPGGLAMAPAAPASIDPVEDGFSELVSGLEERAASPEQIRVDLEFAWWASAFDAIVGADPRLIEQGALGSAVDSYVALDAEFASRRSQPLMRAAAEQRRKAIARHPEDARDLFATLMEASESSVRELRRDFGAVVAALRPVVVARADQVAHLLPPARCVDLLVLVGIESLATAQVVPALARATQVIVVADTVSATRSAVSDVASLLPHVHLSALPQARDPRVSAVLAGLGYERSVPVVPAPGQPVEGRGLTATTVDGVAQPVAGRHVVESTRAEVAAVVEAVERAALTVPRRTVAVVAGNALHAARIADALAERAPAVAERVVVTELGEATGLDVDEVVLALGYARDHRGVLPVDVGILGSATGAAAIAQALVAARTDVRVFAALDTHHLAAIAHSCADARGVDAVRGLIESSRRPAVPAERKAPGAADWLLADVARLLRAEGLAVRLRYGVGGQAIPMVVGGSHDRGYHVAVVTDEHPDGPRGSVRDRMRWQYARLEALGWTVVSLWTLDVFMDPARAAATVRAVVEGGGVGPIPELDADDDAEPQASDERDSGEDFFDHATLEPELETEPEPEVETEPETEPEPEPEVEPEPELEPEPEPEPAPERATVSPSEAWQPRKTPVKGVGRPLIPTRAWEDEDAAWGDRGPGSRDDEIKRDRPPHW</sequence>
<organism evidence="3 4">
    <name type="scientific">Demequina lutea</name>
    <dbReference type="NCBI Taxonomy" id="431489"/>
    <lineage>
        <taxon>Bacteria</taxon>
        <taxon>Bacillati</taxon>
        <taxon>Actinomycetota</taxon>
        <taxon>Actinomycetes</taxon>
        <taxon>Micrococcales</taxon>
        <taxon>Demequinaceae</taxon>
        <taxon>Demequina</taxon>
    </lineage>
</organism>
<feature type="compositionally biased region" description="Basic and acidic residues" evidence="1">
    <location>
        <begin position="1310"/>
        <end position="1325"/>
    </location>
</feature>
<evidence type="ECO:0000313" key="4">
    <source>
        <dbReference type="Proteomes" id="UP000547973"/>
    </source>
</evidence>
<comment type="caution">
    <text evidence="3">The sequence shown here is derived from an EMBL/GenBank/DDBJ whole genome shotgun (WGS) entry which is preliminary data.</text>
</comment>
<feature type="region of interest" description="Disordered" evidence="1">
    <location>
        <begin position="1192"/>
        <end position="1325"/>
    </location>
</feature>
<gene>
    <name evidence="3" type="ORF">BKA03_000701</name>
</gene>
<dbReference type="EMBL" id="JACBZO010000001">
    <property type="protein sequence ID" value="NYI40582.1"/>
    <property type="molecule type" value="Genomic_DNA"/>
</dbReference>
<accession>A0A7Y9Z851</accession>
<feature type="domain" description="Restriction endonuclease type II-like" evidence="2">
    <location>
        <begin position="1095"/>
        <end position="1186"/>
    </location>
</feature>
<dbReference type="InterPro" id="IPR049468">
    <property type="entry name" value="Restrct_endonuc-II-like_dom"/>
</dbReference>
<evidence type="ECO:0000259" key="2">
    <source>
        <dbReference type="Pfam" id="PF18741"/>
    </source>
</evidence>
<evidence type="ECO:0000256" key="1">
    <source>
        <dbReference type="SAM" id="MobiDB-lite"/>
    </source>
</evidence>
<dbReference type="Proteomes" id="UP000547973">
    <property type="component" value="Unassembled WGS sequence"/>
</dbReference>
<evidence type="ECO:0000313" key="3">
    <source>
        <dbReference type="EMBL" id="NYI40582.1"/>
    </source>
</evidence>
<keyword evidence="4" id="KW-1185">Reference proteome</keyword>
<protein>
    <recommendedName>
        <fullName evidence="2">Restriction endonuclease type II-like domain-containing protein</fullName>
    </recommendedName>
</protein>
<feature type="compositionally biased region" description="Acidic residues" evidence="1">
    <location>
        <begin position="1227"/>
        <end position="1265"/>
    </location>
</feature>
<dbReference type="Pfam" id="PF18741">
    <property type="entry name" value="MTES_1575"/>
    <property type="match status" value="1"/>
</dbReference>
<name>A0A7Y9Z851_9MICO</name>
<proteinExistence type="predicted"/>
<reference evidence="3 4" key="1">
    <citation type="submission" date="2020-07" db="EMBL/GenBank/DDBJ databases">
        <title>Sequencing the genomes of 1000 actinobacteria strains.</title>
        <authorList>
            <person name="Klenk H.-P."/>
        </authorList>
    </citation>
    <scope>NUCLEOTIDE SEQUENCE [LARGE SCALE GENOMIC DNA]</scope>
    <source>
        <strain evidence="3 4">DSM 19970</strain>
    </source>
</reference>